<dbReference type="GO" id="GO:0005829">
    <property type="term" value="C:cytosol"/>
    <property type="evidence" value="ECO:0007669"/>
    <property type="project" value="TreeGrafter"/>
</dbReference>
<dbReference type="CDD" id="cd07776">
    <property type="entry name" value="ASKHA_NBD_FGGY_SpXK-like"/>
    <property type="match status" value="1"/>
</dbReference>
<dbReference type="GO" id="GO:0042732">
    <property type="term" value="P:D-xylose metabolic process"/>
    <property type="evidence" value="ECO:0007669"/>
    <property type="project" value="UniProtKB-UniRule"/>
</dbReference>
<dbReference type="InterPro" id="IPR018485">
    <property type="entry name" value="FGGY_C"/>
</dbReference>
<dbReference type="GO" id="GO:0005997">
    <property type="term" value="P:xylulose metabolic process"/>
    <property type="evidence" value="ECO:0007669"/>
    <property type="project" value="TreeGrafter"/>
</dbReference>
<evidence type="ECO:0000256" key="6">
    <source>
        <dbReference type="RuleBase" id="RU367058"/>
    </source>
</evidence>
<evidence type="ECO:0000256" key="4">
    <source>
        <dbReference type="ARBA" id="ARBA00022777"/>
    </source>
</evidence>
<reference evidence="8" key="1">
    <citation type="submission" date="2023-02" db="EMBL/GenBank/DDBJ databases">
        <title>Mating type loci evolution in Malassezia.</title>
        <authorList>
            <person name="Coelho M.A."/>
        </authorList>
    </citation>
    <scope>NUCLEOTIDE SEQUENCE</scope>
    <source>
        <strain evidence="8">CBS 14136</strain>
    </source>
</reference>
<feature type="domain" description="Carbohydrate kinase FGGY C-terminal" evidence="7">
    <location>
        <begin position="335"/>
        <end position="518"/>
    </location>
</feature>
<keyword evidence="6" id="KW-0067">ATP-binding</keyword>
<evidence type="ECO:0000256" key="5">
    <source>
        <dbReference type="ARBA" id="ARBA00048885"/>
    </source>
</evidence>
<gene>
    <name evidence="8" type="ORF">MPSI1_002981</name>
</gene>
<evidence type="ECO:0000256" key="3">
    <source>
        <dbReference type="ARBA" id="ARBA00022679"/>
    </source>
</evidence>
<organism evidence="8 9">
    <name type="scientific">Malassezia psittaci</name>
    <dbReference type="NCBI Taxonomy" id="1821823"/>
    <lineage>
        <taxon>Eukaryota</taxon>
        <taxon>Fungi</taxon>
        <taxon>Dikarya</taxon>
        <taxon>Basidiomycota</taxon>
        <taxon>Ustilaginomycotina</taxon>
        <taxon>Malasseziomycetes</taxon>
        <taxon>Malasseziales</taxon>
        <taxon>Malasseziaceae</taxon>
        <taxon>Malassezia</taxon>
    </lineage>
</organism>
<dbReference type="PANTHER" id="PTHR10196">
    <property type="entry name" value="SUGAR KINASE"/>
    <property type="match status" value="1"/>
</dbReference>
<sequence>MSSGGGPLFLGLDLSTQALKATLIDINVQGLDEVYIPFDENFPQFHTKGGVLPAGDSRLTQPDQAAAPIEMYILAIDMLWETIVNEKKWPVSRIVSISCAGQQHASVYLSEEACSRLSKVQPDKNLHLQLDHGFFSRVIVPNWQDATTLEECEELMQYATAKWGTAYVPALCRKTGSIAHTRFTGAQILRWRKKDPEQYDETASILLVSNFLTTLLGAGSARRVAPLDKSDACGMNLWNMNSEKPHWSIPLLRFVSKQDRLDKNRKIIPGTEALGGYTKLERMLGRVQSDPAEALGYVGNWLQKRYGFNEHCLISQGTGDNPATLQCLTPQFGEAVISLGTSDTILLPSNEYTPSAQYHVFSHPVHCPQDTQTPRYFLMFVYKNGSLAREWVRDTYCNSNWDEFNAAIDDGVAKHPDRQGVGFYWLRPEILPWEARGVHRYECREKKWEQVQEFDSPRYNARAIVQSQFMDFRGRIAQVLSATQGKNLSRVYVVGGAAKNQTLCQLLANVLGCEVARPVVVGRSAETNERVPYNIGSVGAAYRARWTWECAKTKSRPSFNEVIAKARANGGAEAPYEIVARPDPQRVQAYSEFVPQWEELEIGAAQASSVASTPWG</sequence>
<keyword evidence="6" id="KW-0119">Carbohydrate metabolism</keyword>
<dbReference type="EMBL" id="CP118378">
    <property type="protein sequence ID" value="WFD44314.1"/>
    <property type="molecule type" value="Genomic_DNA"/>
</dbReference>
<keyword evidence="4 6" id="KW-0418">Kinase</keyword>
<proteinExistence type="inferred from homology"/>
<dbReference type="Proteomes" id="UP001214628">
    <property type="component" value="Chromosome 4"/>
</dbReference>
<keyword evidence="3 6" id="KW-0808">Transferase</keyword>
<keyword evidence="6" id="KW-0547">Nucleotide-binding</keyword>
<dbReference type="GO" id="GO:0004856">
    <property type="term" value="F:D-xylulokinase activity"/>
    <property type="evidence" value="ECO:0007669"/>
    <property type="project" value="UniProtKB-UniRule"/>
</dbReference>
<dbReference type="SUPFAM" id="SSF53067">
    <property type="entry name" value="Actin-like ATPase domain"/>
    <property type="match status" value="2"/>
</dbReference>
<dbReference type="GO" id="GO:0005524">
    <property type="term" value="F:ATP binding"/>
    <property type="evidence" value="ECO:0007669"/>
    <property type="project" value="UniProtKB-UniRule"/>
</dbReference>
<comment type="catalytic activity">
    <reaction evidence="5 6">
        <text>D-xylulose + ATP = D-xylulose 5-phosphate + ADP + H(+)</text>
        <dbReference type="Rhea" id="RHEA:10964"/>
        <dbReference type="ChEBI" id="CHEBI:15378"/>
        <dbReference type="ChEBI" id="CHEBI:17140"/>
        <dbReference type="ChEBI" id="CHEBI:30616"/>
        <dbReference type="ChEBI" id="CHEBI:57737"/>
        <dbReference type="ChEBI" id="CHEBI:456216"/>
        <dbReference type="EC" id="2.7.1.17"/>
    </reaction>
</comment>
<comment type="similarity">
    <text evidence="1 6">Belongs to the FGGY kinase family.</text>
</comment>
<dbReference type="EC" id="2.7.1.17" evidence="6"/>
<dbReference type="InterPro" id="IPR042024">
    <property type="entry name" value="D-XK_euk"/>
</dbReference>
<evidence type="ECO:0000256" key="1">
    <source>
        <dbReference type="ARBA" id="ARBA00009156"/>
    </source>
</evidence>
<dbReference type="Gene3D" id="3.30.420.40">
    <property type="match status" value="2"/>
</dbReference>
<dbReference type="AlphaFoldDB" id="A0AAF0FD52"/>
<evidence type="ECO:0000313" key="9">
    <source>
        <dbReference type="Proteomes" id="UP001214628"/>
    </source>
</evidence>
<dbReference type="PANTHER" id="PTHR10196:SF57">
    <property type="entry name" value="XYLULOSE KINASE"/>
    <property type="match status" value="1"/>
</dbReference>
<keyword evidence="2 6" id="KW-0859">Xylose metabolism</keyword>
<evidence type="ECO:0000256" key="2">
    <source>
        <dbReference type="ARBA" id="ARBA00022629"/>
    </source>
</evidence>
<comment type="function">
    <text evidence="6">Highly specific D-xylulose kinase which participates in the catabolism of xylose. Xylose is a major component of hemicelluloses such as xylan. Most fungi utilize D-xylose via three enzymatic reactions, xylose reductase (XR), xylitol dehydrogenase (XDH), and xylulokinase, to form xylulose 5-phosphate, which enters pentose phosphate pathway.</text>
</comment>
<name>A0AAF0FD52_9BASI</name>
<evidence type="ECO:0000313" key="8">
    <source>
        <dbReference type="EMBL" id="WFD44314.1"/>
    </source>
</evidence>
<dbReference type="Pfam" id="PF02782">
    <property type="entry name" value="FGGY_C"/>
    <property type="match status" value="1"/>
</dbReference>
<accession>A0AAF0FD52</accession>
<protein>
    <recommendedName>
        <fullName evidence="6">Xylulose kinase</fullName>
        <ecNumber evidence="6">2.7.1.17</ecNumber>
    </recommendedName>
</protein>
<evidence type="ECO:0000259" key="7">
    <source>
        <dbReference type="Pfam" id="PF02782"/>
    </source>
</evidence>
<keyword evidence="9" id="KW-1185">Reference proteome</keyword>
<dbReference type="InterPro" id="IPR043129">
    <property type="entry name" value="ATPase_NBD"/>
</dbReference>